<dbReference type="Proteomes" id="UP000739538">
    <property type="component" value="Unassembled WGS sequence"/>
</dbReference>
<dbReference type="EMBL" id="JAGQHS010000223">
    <property type="protein sequence ID" value="MCA9758872.1"/>
    <property type="molecule type" value="Genomic_DNA"/>
</dbReference>
<feature type="transmembrane region" description="Helical" evidence="3">
    <location>
        <begin position="79"/>
        <end position="103"/>
    </location>
</feature>
<feature type="transmembrane region" description="Helical" evidence="3">
    <location>
        <begin position="137"/>
        <end position="155"/>
    </location>
</feature>
<keyword evidence="1" id="KW-0677">Repeat</keyword>
<protein>
    <recommendedName>
        <fullName evidence="6">Glycosyltransferase RgtA/B/C/D-like domain-containing protein</fullName>
    </recommendedName>
</protein>
<reference evidence="4" key="2">
    <citation type="journal article" date="2021" name="Microbiome">
        <title>Successional dynamics and alternative stable states in a saline activated sludge microbial community over 9 years.</title>
        <authorList>
            <person name="Wang Y."/>
            <person name="Ye J."/>
            <person name="Ju F."/>
            <person name="Liu L."/>
            <person name="Boyd J.A."/>
            <person name="Deng Y."/>
            <person name="Parks D.H."/>
            <person name="Jiang X."/>
            <person name="Yin X."/>
            <person name="Woodcroft B.J."/>
            <person name="Tyson G.W."/>
            <person name="Hugenholtz P."/>
            <person name="Polz M.F."/>
            <person name="Zhang T."/>
        </authorList>
    </citation>
    <scope>NUCLEOTIDE SEQUENCE</scope>
    <source>
        <strain evidence="4">HKST-UBA02</strain>
    </source>
</reference>
<feature type="transmembrane region" description="Helical" evidence="3">
    <location>
        <begin position="276"/>
        <end position="294"/>
    </location>
</feature>
<feature type="transmembrane region" description="Helical" evidence="3">
    <location>
        <begin position="197"/>
        <end position="219"/>
    </location>
</feature>
<dbReference type="PANTHER" id="PTHR44227">
    <property type="match status" value="1"/>
</dbReference>
<feature type="transmembrane region" description="Helical" evidence="3">
    <location>
        <begin position="162"/>
        <end position="185"/>
    </location>
</feature>
<dbReference type="PANTHER" id="PTHR44227:SF3">
    <property type="entry name" value="PROTEIN O-MANNOSYL-TRANSFERASE TMTC4"/>
    <property type="match status" value="1"/>
</dbReference>
<proteinExistence type="predicted"/>
<evidence type="ECO:0008006" key="6">
    <source>
        <dbReference type="Google" id="ProtNLM"/>
    </source>
</evidence>
<accession>A0A956SFJ9</accession>
<feature type="transmembrane region" description="Helical" evidence="3">
    <location>
        <begin position="240"/>
        <end position="264"/>
    </location>
</feature>
<gene>
    <name evidence="4" type="ORF">KDA27_23965</name>
</gene>
<keyword evidence="3" id="KW-0812">Transmembrane</keyword>
<evidence type="ECO:0000256" key="3">
    <source>
        <dbReference type="SAM" id="Phobius"/>
    </source>
</evidence>
<feature type="non-terminal residue" evidence="4">
    <location>
        <position position="337"/>
    </location>
</feature>
<dbReference type="InterPro" id="IPR052346">
    <property type="entry name" value="O-mannosyl-transferase_TMTC"/>
</dbReference>
<reference evidence="4" key="1">
    <citation type="submission" date="2020-04" db="EMBL/GenBank/DDBJ databases">
        <authorList>
            <person name="Zhang T."/>
        </authorList>
    </citation>
    <scope>NUCLEOTIDE SEQUENCE</scope>
    <source>
        <strain evidence="4">HKST-UBA02</strain>
    </source>
</reference>
<evidence type="ECO:0000313" key="5">
    <source>
        <dbReference type="Proteomes" id="UP000739538"/>
    </source>
</evidence>
<dbReference type="AlphaFoldDB" id="A0A956SFJ9"/>
<comment type="caution">
    <text evidence="4">The sequence shown here is derived from an EMBL/GenBank/DDBJ whole genome shotgun (WGS) entry which is preliminary data.</text>
</comment>
<organism evidence="4 5">
    <name type="scientific">Eiseniibacteriota bacterium</name>
    <dbReference type="NCBI Taxonomy" id="2212470"/>
    <lineage>
        <taxon>Bacteria</taxon>
        <taxon>Candidatus Eiseniibacteriota</taxon>
    </lineage>
</organism>
<evidence type="ECO:0000313" key="4">
    <source>
        <dbReference type="EMBL" id="MCA9758872.1"/>
    </source>
</evidence>
<name>A0A956SFJ9_UNCEI</name>
<feature type="transmembrane region" description="Helical" evidence="3">
    <location>
        <begin position="306"/>
        <end position="326"/>
    </location>
</feature>
<keyword evidence="3" id="KW-0472">Membrane</keyword>
<evidence type="ECO:0000256" key="2">
    <source>
        <dbReference type="ARBA" id="ARBA00022803"/>
    </source>
</evidence>
<evidence type="ECO:0000256" key="1">
    <source>
        <dbReference type="ARBA" id="ARBA00022737"/>
    </source>
</evidence>
<keyword evidence="3" id="KW-1133">Transmembrane helix</keyword>
<sequence>MNPRQRDLALAGVLFLVTALLYLRTTGFGFIWDDDANVTANALLSGPDQLARIWTGKDIYQFYPLTFTSYWLQDRLVGLSPAACHAVNLVLHGLVVVLLFALLRRLQVPGAFWGALLFGVHPMATETVAWVTERKNLLAAALALGATLAYLGTSGRRYLASLALFALAVLAKTHVVVLPAFLLLLDVWRRRKSPIRSLLGLVPFALASLGAAVLTVMFETRHVVRDGAEWEWAATLPERLVVAGKILTFYLTHAIWPSGLAFIYDPWTVDASRPTAWIPIIAWVVGCLVLLMLTKARGGPFRSLTFVALSFVVWLAPVLGFFRVYFMRYSFVQDHFA</sequence>
<keyword evidence="2" id="KW-0802">TPR repeat</keyword>